<dbReference type="EMBL" id="JABAYA010000125">
    <property type="protein sequence ID" value="KAF7724240.1"/>
    <property type="molecule type" value="Genomic_DNA"/>
</dbReference>
<dbReference type="Proteomes" id="UP000605846">
    <property type="component" value="Unassembled WGS sequence"/>
</dbReference>
<evidence type="ECO:0000313" key="2">
    <source>
        <dbReference type="EMBL" id="KAF7724240.1"/>
    </source>
</evidence>
<organism evidence="2 3">
    <name type="scientific">Apophysomyces ossiformis</name>
    <dbReference type="NCBI Taxonomy" id="679940"/>
    <lineage>
        <taxon>Eukaryota</taxon>
        <taxon>Fungi</taxon>
        <taxon>Fungi incertae sedis</taxon>
        <taxon>Mucoromycota</taxon>
        <taxon>Mucoromycotina</taxon>
        <taxon>Mucoromycetes</taxon>
        <taxon>Mucorales</taxon>
        <taxon>Mucorineae</taxon>
        <taxon>Mucoraceae</taxon>
        <taxon>Apophysomyces</taxon>
    </lineage>
</organism>
<sequence length="409" mass="46321">MHKYNTAIEDVPGEANASSVAPDIQENQDMETGISSEPAKDSPPPTLDMGTLPSGWDSGIFYNGGESAVSSFELVDNQDLRDLIDVYEDAEILGATTDTSYKGTFRLAVAVAPGFTAAAKAIYDEMSEEAEPILNKKYRALVLVSSAKMKLGPKNIKLTPAFTKDIQEALDMPGEDKSKQYDALQCVFQKYGFYYPTRIAFGAKLVFEIEPYSWLTNYSEESTEWSEEWSEGWSEEESEEESDNGIRFSAIGINRSISEEEQDRITQLAEQNLQRIVADDIMWSEGMDFNHCKEPKVVLRGKFRPLYDLLDKSTRRKVINIWETSREKSWIDSLYGVHVDMEPAKEPAIKMATDADIRYYPTGNLPITDKGDSISFPSKKWMAEPSFFTRSYFRRKVDEQLAKTDWADK</sequence>
<protein>
    <recommendedName>
        <fullName evidence="4">MACPF domain-containing protein</fullName>
    </recommendedName>
</protein>
<evidence type="ECO:0000313" key="3">
    <source>
        <dbReference type="Proteomes" id="UP000605846"/>
    </source>
</evidence>
<dbReference type="AlphaFoldDB" id="A0A8H7EMJ1"/>
<feature type="non-terminal residue" evidence="2">
    <location>
        <position position="1"/>
    </location>
</feature>
<proteinExistence type="predicted"/>
<accession>A0A8H7EMJ1</accession>
<name>A0A8H7EMJ1_9FUNG</name>
<dbReference type="OrthoDB" id="2737493at2759"/>
<keyword evidence="3" id="KW-1185">Reference proteome</keyword>
<feature type="region of interest" description="Disordered" evidence="1">
    <location>
        <begin position="1"/>
        <end position="50"/>
    </location>
</feature>
<evidence type="ECO:0008006" key="4">
    <source>
        <dbReference type="Google" id="ProtNLM"/>
    </source>
</evidence>
<comment type="caution">
    <text evidence="2">The sequence shown here is derived from an EMBL/GenBank/DDBJ whole genome shotgun (WGS) entry which is preliminary data.</text>
</comment>
<gene>
    <name evidence="2" type="ORF">EC973_001196</name>
</gene>
<evidence type="ECO:0000256" key="1">
    <source>
        <dbReference type="SAM" id="MobiDB-lite"/>
    </source>
</evidence>
<reference evidence="2" key="1">
    <citation type="submission" date="2020-01" db="EMBL/GenBank/DDBJ databases">
        <title>Genome Sequencing of Three Apophysomyces-Like Fungal Strains Confirms a Novel Fungal Genus in the Mucoromycota with divergent Burkholderia-like Endosymbiotic Bacteria.</title>
        <authorList>
            <person name="Stajich J.E."/>
            <person name="Macias A.M."/>
            <person name="Carter-House D."/>
            <person name="Lovett B."/>
            <person name="Kasson L.R."/>
            <person name="Berry K."/>
            <person name="Grigoriev I."/>
            <person name="Chang Y."/>
            <person name="Spatafora J."/>
            <person name="Kasson M.T."/>
        </authorList>
    </citation>
    <scope>NUCLEOTIDE SEQUENCE</scope>
    <source>
        <strain evidence="2">NRRL A-21654</strain>
    </source>
</reference>